<proteinExistence type="predicted"/>
<reference evidence="3" key="1">
    <citation type="submission" date="2016-11" db="EMBL/GenBank/DDBJ databases">
        <authorList>
            <person name="Varghese N."/>
            <person name="Submissions S."/>
        </authorList>
    </citation>
    <scope>NUCLEOTIDE SEQUENCE [LARGE SCALE GENOMIC DNA]</scope>
    <source>
        <strain evidence="3">DSM 3071</strain>
    </source>
</reference>
<feature type="domain" description="Glycosyltransferase 2-like" evidence="1">
    <location>
        <begin position="12"/>
        <end position="121"/>
    </location>
</feature>
<keyword evidence="2" id="KW-0808">Transferase</keyword>
<dbReference type="EMBL" id="FQXK01000010">
    <property type="protein sequence ID" value="SHI03064.1"/>
    <property type="molecule type" value="Genomic_DNA"/>
</dbReference>
<gene>
    <name evidence="2" type="ORF">SAMN02745229_01313</name>
</gene>
<dbReference type="STRING" id="1121131.SAMN02745229_01313"/>
<name>A0A1M5XU45_BUTFI</name>
<dbReference type="RefSeq" id="WP_073386477.1">
    <property type="nucleotide sequence ID" value="NZ_FQXK01000010.1"/>
</dbReference>
<protein>
    <submittedName>
        <fullName evidence="2">Glycosyl transferase family 2</fullName>
    </submittedName>
</protein>
<dbReference type="OrthoDB" id="3189257at2"/>
<evidence type="ECO:0000259" key="1">
    <source>
        <dbReference type="Pfam" id="PF00535"/>
    </source>
</evidence>
<evidence type="ECO:0000313" key="3">
    <source>
        <dbReference type="Proteomes" id="UP000184278"/>
    </source>
</evidence>
<dbReference type="InterPro" id="IPR029044">
    <property type="entry name" value="Nucleotide-diphossugar_trans"/>
</dbReference>
<dbReference type="InterPro" id="IPR001173">
    <property type="entry name" value="Glyco_trans_2-like"/>
</dbReference>
<dbReference type="Gene3D" id="3.90.550.10">
    <property type="entry name" value="Spore Coat Polysaccharide Biosynthesis Protein SpsA, Chain A"/>
    <property type="match status" value="1"/>
</dbReference>
<evidence type="ECO:0000313" key="2">
    <source>
        <dbReference type="EMBL" id="SHI03064.1"/>
    </source>
</evidence>
<dbReference type="AlphaFoldDB" id="A0A1M5XU45"/>
<accession>A0A1M5XU45</accession>
<dbReference type="InterPro" id="IPR050834">
    <property type="entry name" value="Glycosyltransf_2"/>
</dbReference>
<dbReference type="CDD" id="cd00761">
    <property type="entry name" value="Glyco_tranf_GTA_type"/>
    <property type="match status" value="1"/>
</dbReference>
<dbReference type="PANTHER" id="PTHR43685">
    <property type="entry name" value="GLYCOSYLTRANSFERASE"/>
    <property type="match status" value="1"/>
</dbReference>
<dbReference type="PANTHER" id="PTHR43685:SF2">
    <property type="entry name" value="GLYCOSYLTRANSFERASE 2-LIKE DOMAIN-CONTAINING PROTEIN"/>
    <property type="match status" value="1"/>
</dbReference>
<dbReference type="Pfam" id="PF00535">
    <property type="entry name" value="Glycos_transf_2"/>
    <property type="match status" value="1"/>
</dbReference>
<dbReference type="Proteomes" id="UP000184278">
    <property type="component" value="Unassembled WGS sequence"/>
</dbReference>
<sequence>MEISKPGKNFISIIVPVYNAENCLPRCVESILAQTYRNFELILVDDGSTDGSSKLCDGYTTDYGAIPAVFVKHTKNMGVSHARNEGLSYAEGEWITFIDADDYIEPDYLERLISPIESRQNAIRIAKEEGANVANPTVISVITMTDQILDTQPITGFYFLEHGILNRDAHVWSKLYSKEIMQDMRFEDDLTIGEDMVLLVKLAIKIGNAKSVLSIDAGSYKYYDNENGAMNSSYKPSYIDQIRCWQRAEELLTPYKDDISDIIFSQLATTQIVSAMLVAGKIAQVPHDENTKDAIVKVREALNHACKREGAFAGLSKGYKLKVSIFRLSPALYLKLYGTWKKNK</sequence>
<dbReference type="GO" id="GO:0016740">
    <property type="term" value="F:transferase activity"/>
    <property type="evidence" value="ECO:0007669"/>
    <property type="project" value="UniProtKB-KW"/>
</dbReference>
<dbReference type="SUPFAM" id="SSF53448">
    <property type="entry name" value="Nucleotide-diphospho-sugar transferases"/>
    <property type="match status" value="1"/>
</dbReference>
<dbReference type="GeneID" id="89511396"/>
<organism evidence="2 3">
    <name type="scientific">Butyrivibrio fibrisolvens DSM 3071</name>
    <dbReference type="NCBI Taxonomy" id="1121131"/>
    <lineage>
        <taxon>Bacteria</taxon>
        <taxon>Bacillati</taxon>
        <taxon>Bacillota</taxon>
        <taxon>Clostridia</taxon>
        <taxon>Lachnospirales</taxon>
        <taxon>Lachnospiraceae</taxon>
        <taxon>Butyrivibrio</taxon>
    </lineage>
</organism>
<keyword evidence="3" id="KW-1185">Reference proteome</keyword>